<evidence type="ECO:0008006" key="4">
    <source>
        <dbReference type="Google" id="ProtNLM"/>
    </source>
</evidence>
<comment type="caution">
    <text evidence="2">The sequence shown here is derived from an EMBL/GenBank/DDBJ whole genome shotgun (WGS) entry which is preliminary data.</text>
</comment>
<keyword evidence="3" id="KW-1185">Reference proteome</keyword>
<dbReference type="SUPFAM" id="SSF54695">
    <property type="entry name" value="POZ domain"/>
    <property type="match status" value="1"/>
</dbReference>
<reference evidence="2 3" key="1">
    <citation type="journal article" date="2020" name="ISME J.">
        <title>Uncovering the hidden diversity of litter-decomposition mechanisms in mushroom-forming fungi.</title>
        <authorList>
            <person name="Floudas D."/>
            <person name="Bentzer J."/>
            <person name="Ahren D."/>
            <person name="Johansson T."/>
            <person name="Persson P."/>
            <person name="Tunlid A."/>
        </authorList>
    </citation>
    <scope>NUCLEOTIDE SEQUENCE [LARGE SCALE GENOMIC DNA]</scope>
    <source>
        <strain evidence="2 3">CBS 291.85</strain>
    </source>
</reference>
<dbReference type="Gene3D" id="3.30.710.10">
    <property type="entry name" value="Potassium Channel Kv1.1, Chain A"/>
    <property type="match status" value="1"/>
</dbReference>
<feature type="region of interest" description="Disordered" evidence="1">
    <location>
        <begin position="1"/>
        <end position="31"/>
    </location>
</feature>
<gene>
    <name evidence="2" type="ORF">D9758_008895</name>
</gene>
<dbReference type="Proteomes" id="UP000559256">
    <property type="component" value="Unassembled WGS sequence"/>
</dbReference>
<feature type="compositionally biased region" description="Polar residues" evidence="1">
    <location>
        <begin position="409"/>
        <end position="418"/>
    </location>
</feature>
<organism evidence="2 3">
    <name type="scientific">Tetrapyrgos nigripes</name>
    <dbReference type="NCBI Taxonomy" id="182062"/>
    <lineage>
        <taxon>Eukaryota</taxon>
        <taxon>Fungi</taxon>
        <taxon>Dikarya</taxon>
        <taxon>Basidiomycota</taxon>
        <taxon>Agaricomycotina</taxon>
        <taxon>Agaricomycetes</taxon>
        <taxon>Agaricomycetidae</taxon>
        <taxon>Agaricales</taxon>
        <taxon>Marasmiineae</taxon>
        <taxon>Marasmiaceae</taxon>
        <taxon>Tetrapyrgos</taxon>
    </lineage>
</organism>
<proteinExistence type="predicted"/>
<protein>
    <recommendedName>
        <fullName evidence="4">BTB domain-containing protein</fullName>
    </recommendedName>
</protein>
<feature type="compositionally biased region" description="Pro residues" evidence="1">
    <location>
        <begin position="110"/>
        <end position="123"/>
    </location>
</feature>
<feature type="compositionally biased region" description="Low complexity" evidence="1">
    <location>
        <begin position="447"/>
        <end position="480"/>
    </location>
</feature>
<feature type="region of interest" description="Disordered" evidence="1">
    <location>
        <begin position="394"/>
        <end position="543"/>
    </location>
</feature>
<name>A0A8H5CLQ7_9AGAR</name>
<dbReference type="EMBL" id="JAACJM010000129">
    <property type="protein sequence ID" value="KAF5344106.1"/>
    <property type="molecule type" value="Genomic_DNA"/>
</dbReference>
<sequence>MTKSTSRITKGWLSRSKSQPAEVSTNPSRHRSIELLSGNAKLLGTGAVTIIRRPEDALFELRSLSEKSESPPPPIPAEPHVVQYHDSDFTDDDGDDEDEADDMLTFPESHSPPPPSRSCPEPPLACSSPPRRSSLKVSNKSNRSSMEEVPPLPTNLASPPPPPPFHAILLSEVPTSHVDPTKIMVTLETCTQTFRTTLETLTSRPSHLSSYLTSLFRTTRPQSTASETSVYSTASDDMSVYRHHLATQGLLHQSSYNVHIFLDRPSTPYSHILTYLRSPHGTAESLPRPVCLQPSFSQSRLEALLDLRDEAAYLDLKDLYKLCSDELRHRQPHSLLRTFTNGHSRVYGSTSTNTGVTGLGFWPSKLPVTHSQHASVYSLHTLVEPGQVAKEVITSGSSTEDISPPGSDCHSTSPSVPLSSAPIVSAVNTGSSDTVSVRSGSPSNSKTPVPTSSESSNPSAIPSSIPSTSSMSTVRSHTVSNSASLSLRNRYRPSAVPAPAPAPAPFESWKPKHDSEMVSAGSSSRSLGFGHRRNPSTPPAGWI</sequence>
<feature type="region of interest" description="Disordered" evidence="1">
    <location>
        <begin position="62"/>
        <end position="163"/>
    </location>
</feature>
<feature type="compositionally biased region" description="Polar residues" evidence="1">
    <location>
        <begin position="426"/>
        <end position="446"/>
    </location>
</feature>
<feature type="compositionally biased region" description="Polar residues" evidence="1">
    <location>
        <begin position="15"/>
        <end position="27"/>
    </location>
</feature>
<evidence type="ECO:0000256" key="1">
    <source>
        <dbReference type="SAM" id="MobiDB-lite"/>
    </source>
</evidence>
<feature type="compositionally biased region" description="Acidic residues" evidence="1">
    <location>
        <begin position="89"/>
        <end position="102"/>
    </location>
</feature>
<accession>A0A8H5CLQ7</accession>
<feature type="compositionally biased region" description="Pro residues" evidence="1">
    <location>
        <begin position="150"/>
        <end position="163"/>
    </location>
</feature>
<evidence type="ECO:0000313" key="2">
    <source>
        <dbReference type="EMBL" id="KAF5344106.1"/>
    </source>
</evidence>
<feature type="compositionally biased region" description="Polar residues" evidence="1">
    <location>
        <begin position="135"/>
        <end position="144"/>
    </location>
</feature>
<dbReference type="OrthoDB" id="3363734at2759"/>
<dbReference type="InterPro" id="IPR011333">
    <property type="entry name" value="SKP1/BTB/POZ_sf"/>
</dbReference>
<dbReference type="AlphaFoldDB" id="A0A8H5CLQ7"/>
<evidence type="ECO:0000313" key="3">
    <source>
        <dbReference type="Proteomes" id="UP000559256"/>
    </source>
</evidence>